<dbReference type="HOGENOM" id="CLU_018552_9_2_1"/>
<dbReference type="GO" id="GO:0046872">
    <property type="term" value="F:metal ion binding"/>
    <property type="evidence" value="ECO:0007669"/>
    <property type="project" value="UniProtKB-KW"/>
</dbReference>
<dbReference type="OrthoDB" id="2659088at2759"/>
<evidence type="ECO:0000256" key="1">
    <source>
        <dbReference type="ARBA" id="ARBA00001968"/>
    </source>
</evidence>
<keyword evidence="2" id="KW-0479">Metal-binding</keyword>
<protein>
    <recommendedName>
        <fullName evidence="4">DDE Tnp4 domain-containing protein</fullName>
    </recommendedName>
</protein>
<name>A0A0C9VT04_9AGAM</name>
<comment type="cofactor">
    <cofactor evidence="1">
        <name>a divalent metal cation</name>
        <dbReference type="ChEBI" id="CHEBI:60240"/>
    </cofactor>
</comment>
<keyword evidence="3" id="KW-0812">Transmembrane</keyword>
<proteinExistence type="predicted"/>
<dbReference type="EMBL" id="KN839866">
    <property type="protein sequence ID" value="KIJ61040.1"/>
    <property type="molecule type" value="Genomic_DNA"/>
</dbReference>
<organism evidence="5 6">
    <name type="scientific">Hydnomerulius pinastri MD-312</name>
    <dbReference type="NCBI Taxonomy" id="994086"/>
    <lineage>
        <taxon>Eukaryota</taxon>
        <taxon>Fungi</taxon>
        <taxon>Dikarya</taxon>
        <taxon>Basidiomycota</taxon>
        <taxon>Agaricomycotina</taxon>
        <taxon>Agaricomycetes</taxon>
        <taxon>Agaricomycetidae</taxon>
        <taxon>Boletales</taxon>
        <taxon>Boletales incertae sedis</taxon>
        <taxon>Leucogyrophana</taxon>
    </lineage>
</organism>
<evidence type="ECO:0000313" key="5">
    <source>
        <dbReference type="EMBL" id="KIJ61040.1"/>
    </source>
</evidence>
<gene>
    <name evidence="5" type="ORF">HYDPIDRAFT_97407</name>
</gene>
<keyword evidence="3" id="KW-1133">Transmembrane helix</keyword>
<accession>A0A0C9VT04</accession>
<dbReference type="InterPro" id="IPR027806">
    <property type="entry name" value="HARBI1_dom"/>
</dbReference>
<reference evidence="5 6" key="1">
    <citation type="submission" date="2014-04" db="EMBL/GenBank/DDBJ databases">
        <title>Evolutionary Origins and Diversification of the Mycorrhizal Mutualists.</title>
        <authorList>
            <consortium name="DOE Joint Genome Institute"/>
            <consortium name="Mycorrhizal Genomics Consortium"/>
            <person name="Kohler A."/>
            <person name="Kuo A."/>
            <person name="Nagy L.G."/>
            <person name="Floudas D."/>
            <person name="Copeland A."/>
            <person name="Barry K.W."/>
            <person name="Cichocki N."/>
            <person name="Veneault-Fourrey C."/>
            <person name="LaButti K."/>
            <person name="Lindquist E.A."/>
            <person name="Lipzen A."/>
            <person name="Lundell T."/>
            <person name="Morin E."/>
            <person name="Murat C."/>
            <person name="Riley R."/>
            <person name="Ohm R."/>
            <person name="Sun H."/>
            <person name="Tunlid A."/>
            <person name="Henrissat B."/>
            <person name="Grigoriev I.V."/>
            <person name="Hibbett D.S."/>
            <person name="Martin F."/>
        </authorList>
    </citation>
    <scope>NUCLEOTIDE SEQUENCE [LARGE SCALE GENOMIC DNA]</scope>
    <source>
        <strain evidence="5 6">MD-312</strain>
    </source>
</reference>
<dbReference type="Proteomes" id="UP000053820">
    <property type="component" value="Unassembled WGS sequence"/>
</dbReference>
<feature type="non-terminal residue" evidence="5">
    <location>
        <position position="84"/>
    </location>
</feature>
<evidence type="ECO:0000256" key="3">
    <source>
        <dbReference type="SAM" id="Phobius"/>
    </source>
</evidence>
<evidence type="ECO:0000256" key="2">
    <source>
        <dbReference type="ARBA" id="ARBA00022723"/>
    </source>
</evidence>
<dbReference type="AlphaFoldDB" id="A0A0C9VT04"/>
<feature type="domain" description="DDE Tnp4" evidence="4">
    <location>
        <begin position="1"/>
        <end position="76"/>
    </location>
</feature>
<sequence>WTWADSAYPMETWCVVPFKKPKGRPFTWDQNICVHIEHAFVALKGWFQSLCELQMKMKKGIQVSLYWIMCCLILHNMIMHLRSS</sequence>
<evidence type="ECO:0000259" key="4">
    <source>
        <dbReference type="Pfam" id="PF13359"/>
    </source>
</evidence>
<keyword evidence="6" id="KW-1185">Reference proteome</keyword>
<dbReference type="Pfam" id="PF13359">
    <property type="entry name" value="DDE_Tnp_4"/>
    <property type="match status" value="1"/>
</dbReference>
<keyword evidence="3" id="KW-0472">Membrane</keyword>
<evidence type="ECO:0000313" key="6">
    <source>
        <dbReference type="Proteomes" id="UP000053820"/>
    </source>
</evidence>
<feature type="transmembrane region" description="Helical" evidence="3">
    <location>
        <begin position="63"/>
        <end position="81"/>
    </location>
</feature>